<evidence type="ECO:0000256" key="11">
    <source>
        <dbReference type="PIRSR" id="PIRSR001461-1"/>
    </source>
</evidence>
<dbReference type="GO" id="GO:0046872">
    <property type="term" value="F:metal ion binding"/>
    <property type="evidence" value="ECO:0007669"/>
    <property type="project" value="UniProtKB-KW"/>
</dbReference>
<organism evidence="14">
    <name type="scientific">Odontella aurita</name>
    <dbReference type="NCBI Taxonomy" id="265563"/>
    <lineage>
        <taxon>Eukaryota</taxon>
        <taxon>Sar</taxon>
        <taxon>Stramenopiles</taxon>
        <taxon>Ochrophyta</taxon>
        <taxon>Bacillariophyta</taxon>
        <taxon>Mediophyceae</taxon>
        <taxon>Biddulphiophycidae</taxon>
        <taxon>Eupodiscales</taxon>
        <taxon>Odontellaceae</taxon>
        <taxon>Odontella</taxon>
    </lineage>
</organism>
<feature type="active site" description="Proton acceptor" evidence="11">
    <location>
        <position position="45"/>
    </location>
</feature>
<feature type="binding site" evidence="12">
    <location>
        <position position="185"/>
    </location>
    <ligand>
        <name>a divalent metal cation</name>
        <dbReference type="ChEBI" id="CHEBI:60240"/>
    </ligand>
</feature>
<evidence type="ECO:0000256" key="6">
    <source>
        <dbReference type="ARBA" id="ARBA00009541"/>
    </source>
</evidence>
<dbReference type="EMBL" id="HBKQ01025149">
    <property type="protein sequence ID" value="CAE2243043.1"/>
    <property type="molecule type" value="Transcribed_RNA"/>
</dbReference>
<evidence type="ECO:0000256" key="2">
    <source>
        <dbReference type="ARBA" id="ARBA00001936"/>
    </source>
</evidence>
<dbReference type="InterPro" id="IPR026019">
    <property type="entry name" value="Ribul_P_3_epim"/>
</dbReference>
<feature type="binding site" evidence="13">
    <location>
        <begin position="207"/>
        <end position="208"/>
    </location>
    <ligand>
        <name>substrate</name>
    </ligand>
</feature>
<feature type="binding site" evidence="12">
    <location>
        <position position="45"/>
    </location>
    <ligand>
        <name>a divalent metal cation</name>
        <dbReference type="ChEBI" id="CHEBI:60240"/>
    </ligand>
</feature>
<evidence type="ECO:0000256" key="12">
    <source>
        <dbReference type="PIRSR" id="PIRSR001461-2"/>
    </source>
</evidence>
<feature type="binding site" evidence="12">
    <location>
        <position position="43"/>
    </location>
    <ligand>
        <name>a divalent metal cation</name>
        <dbReference type="ChEBI" id="CHEBI:60240"/>
    </ligand>
</feature>
<comment type="similarity">
    <text evidence="6 10">Belongs to the ribulose-phosphate 3-epimerase family.</text>
</comment>
<dbReference type="PROSITE" id="PS01086">
    <property type="entry name" value="RIBUL_P_3_EPIMER_2"/>
    <property type="match status" value="1"/>
</dbReference>
<feature type="binding site" evidence="13">
    <location>
        <position position="187"/>
    </location>
    <ligand>
        <name>substrate</name>
    </ligand>
</feature>
<reference evidence="14" key="1">
    <citation type="submission" date="2021-01" db="EMBL/GenBank/DDBJ databases">
        <authorList>
            <person name="Corre E."/>
            <person name="Pelletier E."/>
            <person name="Niang G."/>
            <person name="Scheremetjew M."/>
            <person name="Finn R."/>
            <person name="Kale V."/>
            <person name="Holt S."/>
            <person name="Cochrane G."/>
            <person name="Meng A."/>
            <person name="Brown T."/>
            <person name="Cohen L."/>
        </authorList>
    </citation>
    <scope>NUCLEOTIDE SEQUENCE</scope>
    <source>
        <strain evidence="14">Isolate 1302-5</strain>
    </source>
</reference>
<comment type="cofactor">
    <cofactor evidence="2">
        <name>Mn(2+)</name>
        <dbReference type="ChEBI" id="CHEBI:29035"/>
    </cofactor>
</comment>
<evidence type="ECO:0000256" key="8">
    <source>
        <dbReference type="ARBA" id="ARBA00022723"/>
    </source>
</evidence>
<dbReference type="EC" id="5.1.3.1" evidence="7 10"/>
<evidence type="ECO:0000256" key="10">
    <source>
        <dbReference type="PIRNR" id="PIRNR001461"/>
    </source>
</evidence>
<keyword evidence="12" id="KW-0170">Cobalt</keyword>
<evidence type="ECO:0000256" key="1">
    <source>
        <dbReference type="ARBA" id="ARBA00001782"/>
    </source>
</evidence>
<dbReference type="PANTHER" id="PTHR11749">
    <property type="entry name" value="RIBULOSE-5-PHOSPHATE-3-EPIMERASE"/>
    <property type="match status" value="1"/>
</dbReference>
<dbReference type="GO" id="GO:0004750">
    <property type="term" value="F:D-ribulose-phosphate 3-epimerase activity"/>
    <property type="evidence" value="ECO:0007669"/>
    <property type="project" value="UniProtKB-EC"/>
</dbReference>
<dbReference type="InterPro" id="IPR013785">
    <property type="entry name" value="Aldolase_TIM"/>
</dbReference>
<dbReference type="NCBIfam" id="TIGR01163">
    <property type="entry name" value="rpe"/>
    <property type="match status" value="1"/>
</dbReference>
<dbReference type="PROSITE" id="PS01085">
    <property type="entry name" value="RIBUL_P_3_EPIMER_1"/>
    <property type="match status" value="1"/>
</dbReference>
<dbReference type="NCBIfam" id="NF004076">
    <property type="entry name" value="PRK05581.1-4"/>
    <property type="match status" value="1"/>
</dbReference>
<evidence type="ECO:0000256" key="4">
    <source>
        <dbReference type="ARBA" id="ARBA00001947"/>
    </source>
</evidence>
<comment type="cofactor">
    <cofactor evidence="12">
        <name>a divalent metal cation</name>
        <dbReference type="ChEBI" id="CHEBI:60240"/>
    </cofactor>
    <text evidence="12">Binds 1 divalent metal cation per subunit.</text>
</comment>
<dbReference type="InterPro" id="IPR011060">
    <property type="entry name" value="RibuloseP-bd_barrel"/>
</dbReference>
<feature type="active site" description="Proton donor" evidence="11">
    <location>
        <position position="185"/>
    </location>
</feature>
<keyword evidence="12" id="KW-0464">Manganese</keyword>
<accession>A0A7S4IXW8</accession>
<evidence type="ECO:0000313" key="14">
    <source>
        <dbReference type="EMBL" id="CAE2243043.1"/>
    </source>
</evidence>
<gene>
    <name evidence="14" type="ORF">OAUR00152_LOCUS17096</name>
</gene>
<feature type="binding site" evidence="12">
    <location>
        <position position="77"/>
    </location>
    <ligand>
        <name>a divalent metal cation</name>
        <dbReference type="ChEBI" id="CHEBI:60240"/>
    </ligand>
</feature>
<comment type="cofactor">
    <cofactor evidence="4">
        <name>Zn(2+)</name>
        <dbReference type="ChEBI" id="CHEBI:29105"/>
    </cofactor>
</comment>
<evidence type="ECO:0000256" key="5">
    <source>
        <dbReference type="ARBA" id="ARBA00001954"/>
    </source>
</evidence>
<proteinExistence type="inferred from homology"/>
<keyword evidence="9 10" id="KW-0413">Isomerase</keyword>
<dbReference type="FunFam" id="3.20.20.70:FF:000171">
    <property type="entry name" value="Ribulose-phosphate 3-epimerase"/>
    <property type="match status" value="1"/>
</dbReference>
<name>A0A7S4IXW8_9STRA</name>
<dbReference type="HAMAP" id="MF_02227">
    <property type="entry name" value="RPE"/>
    <property type="match status" value="1"/>
</dbReference>
<dbReference type="InterPro" id="IPR000056">
    <property type="entry name" value="Ribul_P_3_epim-like"/>
</dbReference>
<feature type="binding site" evidence="13">
    <location>
        <position position="77"/>
    </location>
    <ligand>
        <name>substrate</name>
    </ligand>
</feature>
<protein>
    <recommendedName>
        <fullName evidence="7 10">Ribulose-phosphate 3-epimerase</fullName>
        <ecNumber evidence="7 10">5.1.3.1</ecNumber>
    </recommendedName>
</protein>
<evidence type="ECO:0000256" key="13">
    <source>
        <dbReference type="PIRSR" id="PIRSR001461-3"/>
    </source>
</evidence>
<comment type="cofactor">
    <cofactor evidence="3">
        <name>Co(2+)</name>
        <dbReference type="ChEBI" id="CHEBI:48828"/>
    </cofactor>
</comment>
<keyword evidence="12" id="KW-0862">Zinc</keyword>
<dbReference type="Gene3D" id="3.20.20.70">
    <property type="entry name" value="Aldolase class I"/>
    <property type="match status" value="1"/>
</dbReference>
<evidence type="ECO:0000256" key="9">
    <source>
        <dbReference type="ARBA" id="ARBA00023235"/>
    </source>
</evidence>
<dbReference type="GO" id="GO:0005975">
    <property type="term" value="P:carbohydrate metabolic process"/>
    <property type="evidence" value="ECO:0007669"/>
    <property type="project" value="InterPro"/>
</dbReference>
<feature type="binding site" evidence="13">
    <location>
        <begin position="156"/>
        <end position="159"/>
    </location>
    <ligand>
        <name>substrate</name>
    </ligand>
</feature>
<keyword evidence="10" id="KW-0119">Carbohydrate metabolism</keyword>
<dbReference type="SUPFAM" id="SSF51366">
    <property type="entry name" value="Ribulose-phoshate binding barrel"/>
    <property type="match status" value="1"/>
</dbReference>
<sequence>MAATKRKTPDLPVIISPSLLSSDLANIARDAEEMISLGADWLHMDIMDGHFVPNLSFGPPVIACLRKANKDAYIDCHLMVSEPAKWVEPLKKAGANLMSFHVESTMPEGGAKALISTIREAGMKVGLTIKPGTPVDVIYEYAEDIDLVLIMTVEPGFSGQKFMSDMMPKVKALRERYPGLNIQVDGGLSPSTVDEAAKAGANVIVAASAIFGSDDRGGVIKALRESVERHGSQN</sequence>
<keyword evidence="8 12" id="KW-0479">Metal-binding</keyword>
<feature type="binding site" evidence="13">
    <location>
        <position position="18"/>
    </location>
    <ligand>
        <name>substrate</name>
    </ligand>
</feature>
<comment type="cofactor">
    <cofactor evidence="5">
        <name>Fe(2+)</name>
        <dbReference type="ChEBI" id="CHEBI:29033"/>
    </cofactor>
</comment>
<dbReference type="PIRSF" id="PIRSF001461">
    <property type="entry name" value="RPE"/>
    <property type="match status" value="1"/>
</dbReference>
<dbReference type="Pfam" id="PF00834">
    <property type="entry name" value="Ribul_P_3_epim"/>
    <property type="match status" value="1"/>
</dbReference>
<evidence type="ECO:0000256" key="3">
    <source>
        <dbReference type="ARBA" id="ARBA00001941"/>
    </source>
</evidence>
<evidence type="ECO:0000256" key="7">
    <source>
        <dbReference type="ARBA" id="ARBA00013188"/>
    </source>
</evidence>
<comment type="catalytic activity">
    <reaction evidence="1 10">
        <text>D-ribulose 5-phosphate = D-xylulose 5-phosphate</text>
        <dbReference type="Rhea" id="RHEA:13677"/>
        <dbReference type="ChEBI" id="CHEBI:57737"/>
        <dbReference type="ChEBI" id="CHEBI:58121"/>
        <dbReference type="EC" id="5.1.3.1"/>
    </reaction>
</comment>
<dbReference type="GO" id="GO:0006098">
    <property type="term" value="P:pentose-phosphate shunt"/>
    <property type="evidence" value="ECO:0007669"/>
    <property type="project" value="InterPro"/>
</dbReference>
<dbReference type="AlphaFoldDB" id="A0A7S4IXW8"/>
<dbReference type="CDD" id="cd00429">
    <property type="entry name" value="RPE"/>
    <property type="match status" value="1"/>
</dbReference>